<keyword evidence="5 10" id="KW-0347">Helicase</keyword>
<keyword evidence="7 10" id="KW-0067">ATP-binding</keyword>
<evidence type="ECO:0000256" key="5">
    <source>
        <dbReference type="ARBA" id="ARBA00022806"/>
    </source>
</evidence>
<dbReference type="GO" id="GO:0003678">
    <property type="term" value="F:DNA helicase activity"/>
    <property type="evidence" value="ECO:0007669"/>
    <property type="project" value="UniProtKB-UniRule"/>
</dbReference>
<dbReference type="SUPFAM" id="SSF52540">
    <property type="entry name" value="P-loop containing nucleoside triphosphate hydrolases"/>
    <property type="match status" value="2"/>
</dbReference>
<reference evidence="12 13" key="1">
    <citation type="submission" date="2019-03" db="EMBL/GenBank/DDBJ databases">
        <title>Ramlibacter sp. 18x22-1, whole genome shotgun sequence.</title>
        <authorList>
            <person name="Zhang X."/>
            <person name="Feng G."/>
            <person name="Zhu H."/>
        </authorList>
    </citation>
    <scope>NUCLEOTIDE SEQUENCE [LARGE SCALE GENOMIC DNA]</scope>
    <source>
        <strain evidence="12 13">18x22-1</strain>
    </source>
</reference>
<dbReference type="Gene3D" id="3.40.50.10930">
    <property type="match status" value="1"/>
</dbReference>
<name>A0A4Z0BHI2_9BURK</name>
<evidence type="ECO:0000256" key="3">
    <source>
        <dbReference type="ARBA" id="ARBA00022763"/>
    </source>
</evidence>
<dbReference type="Proteomes" id="UP000297839">
    <property type="component" value="Unassembled WGS sequence"/>
</dbReference>
<evidence type="ECO:0000256" key="8">
    <source>
        <dbReference type="ARBA" id="ARBA00023125"/>
    </source>
</evidence>
<evidence type="ECO:0000256" key="6">
    <source>
        <dbReference type="ARBA" id="ARBA00022839"/>
    </source>
</evidence>
<evidence type="ECO:0000256" key="9">
    <source>
        <dbReference type="ARBA" id="ARBA00023204"/>
    </source>
</evidence>
<keyword evidence="13" id="KW-1185">Reference proteome</keyword>
<evidence type="ECO:0000256" key="7">
    <source>
        <dbReference type="ARBA" id="ARBA00022840"/>
    </source>
</evidence>
<evidence type="ECO:0000256" key="10">
    <source>
        <dbReference type="HAMAP-Rule" id="MF_01486"/>
    </source>
</evidence>
<dbReference type="InterPro" id="IPR027417">
    <property type="entry name" value="P-loop_NTPase"/>
</dbReference>
<keyword evidence="2 10" id="KW-0547">Nucleotide-binding</keyword>
<comment type="miscellaneous">
    <text evidence="10">In the RecBCD complex, RecB has a slow 3'-5' helicase, an exonuclease activity and loads RecA onto ssDNA, RecD has a fast 5'-3' helicase activity, while RecC stimulates the ATPase and processivity of the RecB helicase and contributes to recognition of the Chi site.</text>
</comment>
<evidence type="ECO:0000313" key="12">
    <source>
        <dbReference type="EMBL" id="TFY97574.1"/>
    </source>
</evidence>
<dbReference type="GO" id="GO:0003677">
    <property type="term" value="F:DNA binding"/>
    <property type="evidence" value="ECO:0007669"/>
    <property type="project" value="UniProtKB-UniRule"/>
</dbReference>
<keyword evidence="4 10" id="KW-0378">Hydrolase</keyword>
<dbReference type="GO" id="GO:0008854">
    <property type="term" value="F:exodeoxyribonuclease V activity"/>
    <property type="evidence" value="ECO:0007669"/>
    <property type="project" value="InterPro"/>
</dbReference>
<dbReference type="RefSeq" id="WP_135251126.1">
    <property type="nucleotide sequence ID" value="NZ_SMLK01000007.1"/>
</dbReference>
<keyword evidence="9 10" id="KW-0234">DNA repair</keyword>
<organism evidence="12 13">
    <name type="scientific">Ramlibacter humi</name>
    <dbReference type="NCBI Taxonomy" id="2530451"/>
    <lineage>
        <taxon>Bacteria</taxon>
        <taxon>Pseudomonadati</taxon>
        <taxon>Pseudomonadota</taxon>
        <taxon>Betaproteobacteria</taxon>
        <taxon>Burkholderiales</taxon>
        <taxon>Comamonadaceae</taxon>
        <taxon>Ramlibacter</taxon>
    </lineage>
</organism>
<dbReference type="GO" id="GO:0005524">
    <property type="term" value="F:ATP binding"/>
    <property type="evidence" value="ECO:0007669"/>
    <property type="project" value="UniProtKB-UniRule"/>
</dbReference>
<keyword evidence="1 10" id="KW-0540">Nuclease</keyword>
<feature type="domain" description="RecC C-terminal" evidence="11">
    <location>
        <begin position="817"/>
        <end position="1044"/>
    </location>
</feature>
<comment type="function">
    <text evidence="10">A helicase/nuclease that prepares dsDNA breaks (DSB) for recombinational DNA repair. Binds to DSBs and unwinds DNA via a highly rapid and processive ATP-dependent bidirectional helicase activity. Unwinds dsDNA until it encounters a Chi (crossover hotspot instigator) sequence from the 3' direction. Cuts ssDNA a few nucleotides 3' to the Chi site. The properties and activities of the enzyme are changed at Chi. The Chi-altered holoenzyme produces a long 3'-ssDNA overhang and facilitates RecA-binding to the ssDNA for homologous DNA recombination and repair. Holoenzyme degrades any linearized DNA that is unable to undergo homologous recombination. In the holoenzyme this subunit recognizes the wild-type Chi sequence, and when added to isolated RecB increases its ATP-dependent helicase processivity.</text>
</comment>
<evidence type="ECO:0000256" key="2">
    <source>
        <dbReference type="ARBA" id="ARBA00022741"/>
    </source>
</evidence>
<gene>
    <name evidence="10 12" type="primary">recC</name>
    <name evidence="12" type="ORF">EZ216_17745</name>
</gene>
<accession>A0A4Z0BHI2</accession>
<dbReference type="NCBIfam" id="TIGR01450">
    <property type="entry name" value="recC"/>
    <property type="match status" value="1"/>
</dbReference>
<dbReference type="InterPro" id="IPR041500">
    <property type="entry name" value="RecC_C"/>
</dbReference>
<dbReference type="EMBL" id="SMLK01000007">
    <property type="protein sequence ID" value="TFY97574.1"/>
    <property type="molecule type" value="Genomic_DNA"/>
</dbReference>
<protein>
    <recommendedName>
        <fullName evidence="10">RecBCD enzyme subunit RecC</fullName>
    </recommendedName>
    <alternativeName>
        <fullName evidence="10">Exonuclease V subunit RecC</fullName>
        <shortName evidence="10">ExoV subunit RecC</shortName>
    </alternativeName>
    <alternativeName>
        <fullName evidence="10">Helicase/nuclease RecBCD subunit RecC</fullName>
    </alternativeName>
</protein>
<evidence type="ECO:0000259" key="11">
    <source>
        <dbReference type="Pfam" id="PF17946"/>
    </source>
</evidence>
<dbReference type="GO" id="GO:0009338">
    <property type="term" value="C:exodeoxyribonuclease V complex"/>
    <property type="evidence" value="ECO:0007669"/>
    <property type="project" value="InterPro"/>
</dbReference>
<dbReference type="InterPro" id="IPR011335">
    <property type="entry name" value="Restrct_endonuc-II-like"/>
</dbReference>
<dbReference type="GO" id="GO:0000724">
    <property type="term" value="P:double-strand break repair via homologous recombination"/>
    <property type="evidence" value="ECO:0007669"/>
    <property type="project" value="UniProtKB-UniRule"/>
</dbReference>
<keyword evidence="8 10" id="KW-0238">DNA-binding</keyword>
<comment type="caution">
    <text evidence="12">The sequence shown here is derived from an EMBL/GenBank/DDBJ whole genome shotgun (WGS) entry which is preliminary data.</text>
</comment>
<evidence type="ECO:0000256" key="4">
    <source>
        <dbReference type="ARBA" id="ARBA00022801"/>
    </source>
</evidence>
<dbReference type="PIRSF" id="PIRSF000980">
    <property type="entry name" value="RecC"/>
    <property type="match status" value="1"/>
</dbReference>
<dbReference type="AlphaFoldDB" id="A0A4Z0BHI2"/>
<keyword evidence="6 10" id="KW-0269">Exonuclease</keyword>
<dbReference type="HAMAP" id="MF_01486">
    <property type="entry name" value="RecC"/>
    <property type="match status" value="1"/>
</dbReference>
<evidence type="ECO:0000313" key="13">
    <source>
        <dbReference type="Proteomes" id="UP000297839"/>
    </source>
</evidence>
<dbReference type="PANTHER" id="PTHR30591">
    <property type="entry name" value="RECBCD ENZYME SUBUNIT RECC"/>
    <property type="match status" value="1"/>
</dbReference>
<dbReference type="SUPFAM" id="SSF52980">
    <property type="entry name" value="Restriction endonuclease-like"/>
    <property type="match status" value="1"/>
</dbReference>
<sequence>MLHLHFSNRLERLTDQLLQALAGERTDVFEPETVVVPHTAAKRHLQLALAQRDGICANVAFVYLAQWLWAQVARVQPGISAESPLQSGPLAWRLFALFQDPAFTAAHPVLDAYLAAGEDDPVFAWELAARAAPVLEQYATYRPAWLEAWQRGERVTAALHESWQADAWRRIAVGLGLREEHPMRAIARELESADLLVASELALPRTVHLFALPSIPPLYLGALQALSRHVDIHIYSPSPSAEYWFDLVDPRRLDKLRAAGRAEGFEVGHRLLTSWGQQSQSSLDQLARLDESDRTRWVSDYQASGKDTLLGRLQDSMLELQDLEPGTVAIDEGDRSLEVHVCHSLTRELEVLHDQLLARFAADPTLKPSDIAVVTPDLEAAAPLVDAVFGTAPPARHIPYALTGRARSGVNAAAKAFLELLALAASRCTATEVFSLLQQPVVRRRFGLDDEGVQQVHEWMLASGIHWGLDAQHVAAQQLPPGTAHTLADGLARLFLGHALPEGAAQPLAGTLPMASIEGSGAAALGAFWQYVRRLRQLARELERPRPAERWAALLRQAAADFMVVGREEADELVELLAAIDAVAADAALAAHEGEVHASVMRAALEAQLGDASHGGTPTGRVTFTGMSGLRHLPFRVVCVVGLNDGAFPATDGPPEFDLLPLAPRPGDRQRRTDQRNLLLDLLLSARDAFHVSYTGRSIRDNSVLPPSVLLSELLDVLVPATAADPSSADSLRQAEKRLVVEHPLQPFSAEAFDPEGDPRRRSFDAELAAALRAATTHAPADIAPAAPAFDDEDEDAVAEPARRFFPQALAAPGPEWREVPLARLAEFFRHPARYLLRRRLGVELLRDEPELQDDEPFLPDYDGRSRLAQRLLPHLLSGASEEDAARLAAAGVELPAGALGESERQVELASLSRFAAAVRKLAPGAPLPSQSLSAEVEVDGETWRIEGAFADLRPSGRVAWRYDDERAGDVLTAWIPHLLLCAAEPAGVEPRTAWVARGACTVYDRVEAWQARERLRELVALYARGLSEPLPFFAKSSWELVRTGKPQDARRKWQGSEAFPGEGAHPANALVWRGVVDPLDDEFVRVAQAVLGELPARQVPLSDLEQLA</sequence>
<dbReference type="Gene3D" id="1.10.10.160">
    <property type="match status" value="1"/>
</dbReference>
<evidence type="ECO:0000256" key="1">
    <source>
        <dbReference type="ARBA" id="ARBA00022722"/>
    </source>
</evidence>
<dbReference type="Pfam" id="PF17946">
    <property type="entry name" value="RecC_C"/>
    <property type="match status" value="1"/>
</dbReference>
<dbReference type="Gene3D" id="3.40.50.300">
    <property type="entry name" value="P-loop containing nucleotide triphosphate hydrolases"/>
    <property type="match status" value="2"/>
</dbReference>
<dbReference type="InterPro" id="IPR006697">
    <property type="entry name" value="RecC"/>
</dbReference>
<comment type="subunit">
    <text evidence="10">Heterotrimer of RecB, RecC and RecD. All subunits contribute to DNA-binding.</text>
</comment>
<dbReference type="Pfam" id="PF04257">
    <property type="entry name" value="Exonuc_V_gamma"/>
    <property type="match status" value="1"/>
</dbReference>
<comment type="similarity">
    <text evidence="10">Belongs to the RecC family.</text>
</comment>
<dbReference type="PANTHER" id="PTHR30591:SF1">
    <property type="entry name" value="RECBCD ENZYME SUBUNIT RECC"/>
    <property type="match status" value="1"/>
</dbReference>
<proteinExistence type="inferred from homology"/>
<dbReference type="OrthoDB" id="9762834at2"/>
<dbReference type="InterPro" id="IPR013986">
    <property type="entry name" value="DExx_box_DNA_helicase_dom_sf"/>
</dbReference>
<keyword evidence="3 10" id="KW-0227">DNA damage</keyword>